<protein>
    <submittedName>
        <fullName evidence="6">APC family permease</fullName>
    </submittedName>
</protein>
<dbReference type="PIRSF" id="PIRSF006060">
    <property type="entry name" value="AA_transporter"/>
    <property type="match status" value="1"/>
</dbReference>
<dbReference type="Pfam" id="PF13520">
    <property type="entry name" value="AA_permease_2"/>
    <property type="match status" value="1"/>
</dbReference>
<dbReference type="InterPro" id="IPR002293">
    <property type="entry name" value="AA/rel_permease1"/>
</dbReference>
<keyword evidence="2 5" id="KW-0812">Transmembrane</keyword>
<feature type="transmembrane region" description="Helical" evidence="5">
    <location>
        <begin position="164"/>
        <end position="182"/>
    </location>
</feature>
<gene>
    <name evidence="6" type="ORF">J1C50_19655</name>
</gene>
<feature type="transmembrane region" description="Helical" evidence="5">
    <location>
        <begin position="399"/>
        <end position="420"/>
    </location>
</feature>
<feature type="transmembrane region" description="Helical" evidence="5">
    <location>
        <begin position="194"/>
        <end position="216"/>
    </location>
</feature>
<dbReference type="Proteomes" id="UP000664349">
    <property type="component" value="Unassembled WGS sequence"/>
</dbReference>
<feature type="transmembrane region" description="Helical" evidence="5">
    <location>
        <begin position="489"/>
        <end position="507"/>
    </location>
</feature>
<feature type="transmembrane region" description="Helical" evidence="5">
    <location>
        <begin position="280"/>
        <end position="298"/>
    </location>
</feature>
<dbReference type="EMBL" id="JAFLRD010000019">
    <property type="protein sequence ID" value="MBO0417732.1"/>
    <property type="molecule type" value="Genomic_DNA"/>
</dbReference>
<evidence type="ECO:0000256" key="4">
    <source>
        <dbReference type="ARBA" id="ARBA00023136"/>
    </source>
</evidence>
<dbReference type="InterPro" id="IPR052962">
    <property type="entry name" value="AA_Transporter_AGT"/>
</dbReference>
<evidence type="ECO:0000256" key="1">
    <source>
        <dbReference type="ARBA" id="ARBA00004141"/>
    </source>
</evidence>
<accession>A0ABS3GRQ2</accession>
<comment type="subcellular location">
    <subcellularLocation>
        <location evidence="1">Membrane</location>
        <topology evidence="1">Multi-pass membrane protein</topology>
    </subcellularLocation>
</comment>
<keyword evidence="7" id="KW-1185">Reference proteome</keyword>
<keyword evidence="3 5" id="KW-1133">Transmembrane helix</keyword>
<organism evidence="6 7">
    <name type="scientific">Chromobacterium haemolyticum</name>
    <dbReference type="NCBI Taxonomy" id="394935"/>
    <lineage>
        <taxon>Bacteria</taxon>
        <taxon>Pseudomonadati</taxon>
        <taxon>Pseudomonadota</taxon>
        <taxon>Betaproteobacteria</taxon>
        <taxon>Neisseriales</taxon>
        <taxon>Chromobacteriaceae</taxon>
        <taxon>Chromobacterium</taxon>
    </lineage>
</organism>
<evidence type="ECO:0000313" key="6">
    <source>
        <dbReference type="EMBL" id="MBO0417732.1"/>
    </source>
</evidence>
<dbReference type="PANTHER" id="PTHR47547">
    <property type="match status" value="1"/>
</dbReference>
<evidence type="ECO:0000313" key="7">
    <source>
        <dbReference type="Proteomes" id="UP000664349"/>
    </source>
</evidence>
<feature type="transmembrane region" description="Helical" evidence="5">
    <location>
        <begin position="366"/>
        <end position="387"/>
    </location>
</feature>
<evidence type="ECO:0000256" key="2">
    <source>
        <dbReference type="ARBA" id="ARBA00022692"/>
    </source>
</evidence>
<proteinExistence type="predicted"/>
<comment type="caution">
    <text evidence="6">The sequence shown here is derived from an EMBL/GenBank/DDBJ whole genome shotgun (WGS) entry which is preliminary data.</text>
</comment>
<keyword evidence="4 5" id="KW-0472">Membrane</keyword>
<feature type="transmembrane region" description="Helical" evidence="5">
    <location>
        <begin position="12"/>
        <end position="35"/>
    </location>
</feature>
<dbReference type="RefSeq" id="WP_200123122.1">
    <property type="nucleotide sequence ID" value="NZ_JAEILV010000020.1"/>
</dbReference>
<feature type="transmembrane region" description="Helical" evidence="5">
    <location>
        <begin position="41"/>
        <end position="63"/>
    </location>
</feature>
<reference evidence="6 7" key="1">
    <citation type="submission" date="2021-03" db="EMBL/GenBank/DDBJ databases">
        <title>First Case of infection caused by Chromobacterium haemolyticum derived from water in China.</title>
        <authorList>
            <person name="Chen J."/>
            <person name="Liu C."/>
        </authorList>
    </citation>
    <scope>NUCLEOTIDE SEQUENCE [LARGE SCALE GENOMIC DNA]</scope>
    <source>
        <strain evidence="6 7">WJ-5</strain>
    </source>
</reference>
<name>A0ABS3GRQ2_9NEIS</name>
<evidence type="ECO:0000256" key="3">
    <source>
        <dbReference type="ARBA" id="ARBA00022989"/>
    </source>
</evidence>
<dbReference type="Gene3D" id="1.20.1740.10">
    <property type="entry name" value="Amino acid/polyamine transporter I"/>
    <property type="match status" value="1"/>
</dbReference>
<feature type="transmembrane region" description="Helical" evidence="5">
    <location>
        <begin position="426"/>
        <end position="444"/>
    </location>
</feature>
<evidence type="ECO:0000256" key="5">
    <source>
        <dbReference type="SAM" id="Phobius"/>
    </source>
</evidence>
<dbReference type="PANTHER" id="PTHR47547:SF1">
    <property type="entry name" value="ASPARTATE-PROTON SYMPORTER"/>
    <property type="match status" value="1"/>
</dbReference>
<feature type="transmembrane region" description="Helical" evidence="5">
    <location>
        <begin position="456"/>
        <end position="477"/>
    </location>
</feature>
<feature type="transmembrane region" description="Helical" evidence="5">
    <location>
        <begin position="84"/>
        <end position="103"/>
    </location>
</feature>
<feature type="transmembrane region" description="Helical" evidence="5">
    <location>
        <begin position="236"/>
        <end position="260"/>
    </location>
</feature>
<feature type="transmembrane region" description="Helical" evidence="5">
    <location>
        <begin position="344"/>
        <end position="360"/>
    </location>
</feature>
<sequence length="545" mass="58601">MTQQHSRHIGPIALMLTGLGSIIGSGWLFGAAHAAQIAGPAAIVAWIVGMVIILSIALSYAELGAMFPESGGMVRYARYSHGSLLGFIAGWANWIAIVSVIPIEAEASVQYMSSWPYAWAQHLFSNGELTPPGLMLSALLVIVYFMLNYWGVRLFAKANSAITIFKVIVPALTVGALIYSGFHPGNLGGDTPGGFAPFGWASVMTAVATSGIVFSFNGFQSPINLAGEARNPGKSVPFGVVGSILLAAVIYVALQVAFIGALSPADLAHGWQGLNFSSPFAQLAMALGLNWLMLLLYFDAFVSPSGTGATYMATTSRMIYGMQRNGTMPEIFGRIHPLYQIPRPAMWFNLAISFVFLFFFRGWGTLAAVISVATVISYLTGPISVASLRRCASDLPRPLRLAGLSVIAPFAFVCASLVLYWARWPLTGEIIFLIVAALPVYFWYQARAGWPEFGRELKGALWMVLYLPTMALLSYIGSQDFGGIGLLPYGPDMAVVAVVSLAFYYWGVNSGWRTRYLDAEHDAHAVANMEAAESAPRGKLAGQQA</sequence>
<feature type="transmembrane region" description="Helical" evidence="5">
    <location>
        <begin position="133"/>
        <end position="152"/>
    </location>
</feature>